<organism evidence="10 11">
    <name type="scientific">Caldinitratiruptor microaerophilus</name>
    <dbReference type="NCBI Taxonomy" id="671077"/>
    <lineage>
        <taxon>Bacteria</taxon>
        <taxon>Bacillati</taxon>
        <taxon>Bacillota</taxon>
        <taxon>Clostridia</taxon>
        <taxon>Eubacteriales</taxon>
        <taxon>Symbiobacteriaceae</taxon>
        <taxon>Caldinitratiruptor</taxon>
    </lineage>
</organism>
<gene>
    <name evidence="10" type="primary">ecfA2_1</name>
    <name evidence="10" type="ORF">caldi_31800</name>
</gene>
<dbReference type="PANTHER" id="PTHR43553">
    <property type="entry name" value="HEAVY METAL TRANSPORTER"/>
    <property type="match status" value="1"/>
</dbReference>
<protein>
    <submittedName>
        <fullName evidence="10">Energy-coupling factor transporter ATP-binding protein EcfA2</fullName>
    </submittedName>
</protein>
<evidence type="ECO:0000256" key="2">
    <source>
        <dbReference type="ARBA" id="ARBA00005417"/>
    </source>
</evidence>
<keyword evidence="7" id="KW-1278">Translocase</keyword>
<dbReference type="PROSITE" id="PS50893">
    <property type="entry name" value="ABC_TRANSPORTER_2"/>
    <property type="match status" value="1"/>
</dbReference>
<dbReference type="SUPFAM" id="SSF52540">
    <property type="entry name" value="P-loop containing nucleoside triphosphate hydrolases"/>
    <property type="match status" value="1"/>
</dbReference>
<evidence type="ECO:0000256" key="4">
    <source>
        <dbReference type="ARBA" id="ARBA00022475"/>
    </source>
</evidence>
<evidence type="ECO:0000256" key="5">
    <source>
        <dbReference type="ARBA" id="ARBA00022741"/>
    </source>
</evidence>
<feature type="domain" description="ABC transporter" evidence="9">
    <location>
        <begin position="3"/>
        <end position="247"/>
    </location>
</feature>
<dbReference type="PROSITE" id="PS00211">
    <property type="entry name" value="ABC_TRANSPORTER_1"/>
    <property type="match status" value="1"/>
</dbReference>
<dbReference type="InterPro" id="IPR017871">
    <property type="entry name" value="ABC_transporter-like_CS"/>
</dbReference>
<keyword evidence="3" id="KW-0813">Transport</keyword>
<dbReference type="InterPro" id="IPR003593">
    <property type="entry name" value="AAA+_ATPase"/>
</dbReference>
<proteinExistence type="inferred from homology"/>
<evidence type="ECO:0000256" key="1">
    <source>
        <dbReference type="ARBA" id="ARBA00004202"/>
    </source>
</evidence>
<dbReference type="GO" id="GO:0005524">
    <property type="term" value="F:ATP binding"/>
    <property type="evidence" value="ECO:0007669"/>
    <property type="project" value="UniProtKB-KW"/>
</dbReference>
<dbReference type="InterPro" id="IPR015856">
    <property type="entry name" value="ABC_transpr_CbiO/EcfA_su"/>
</dbReference>
<dbReference type="InterPro" id="IPR027417">
    <property type="entry name" value="P-loop_NTPase"/>
</dbReference>
<evidence type="ECO:0000256" key="6">
    <source>
        <dbReference type="ARBA" id="ARBA00022840"/>
    </source>
</evidence>
<dbReference type="InterPro" id="IPR050095">
    <property type="entry name" value="ECF_ABC_transporter_ATP-bd"/>
</dbReference>
<dbReference type="EMBL" id="AP025628">
    <property type="protein sequence ID" value="BDG62090.1"/>
    <property type="molecule type" value="Genomic_DNA"/>
</dbReference>
<dbReference type="KEGG" id="cmic:caldi_31800"/>
<dbReference type="InterPro" id="IPR003439">
    <property type="entry name" value="ABC_transporter-like_ATP-bd"/>
</dbReference>
<comment type="subcellular location">
    <subcellularLocation>
        <location evidence="1">Cell membrane</location>
        <topology evidence="1">Peripheral membrane protein</topology>
    </subcellularLocation>
</comment>
<dbReference type="Proteomes" id="UP001163687">
    <property type="component" value="Chromosome"/>
</dbReference>
<reference evidence="10" key="1">
    <citation type="submission" date="2022-03" db="EMBL/GenBank/DDBJ databases">
        <title>Complete genome sequence of Caldinitratiruptor microaerophilus.</title>
        <authorList>
            <person name="Mukaiyama R."/>
            <person name="Nishiyama T."/>
            <person name="Ueda K."/>
        </authorList>
    </citation>
    <scope>NUCLEOTIDE SEQUENCE</scope>
    <source>
        <strain evidence="10">JCM 16183</strain>
    </source>
</reference>
<dbReference type="GO" id="GO:0043190">
    <property type="term" value="C:ATP-binding cassette (ABC) transporter complex"/>
    <property type="evidence" value="ECO:0007669"/>
    <property type="project" value="TreeGrafter"/>
</dbReference>
<keyword evidence="8" id="KW-0472">Membrane</keyword>
<dbReference type="AlphaFoldDB" id="A0AA35G9E5"/>
<dbReference type="RefSeq" id="WP_264842694.1">
    <property type="nucleotide sequence ID" value="NZ_AP025628.1"/>
</dbReference>
<dbReference type="Gene3D" id="3.40.50.300">
    <property type="entry name" value="P-loop containing nucleotide triphosphate hydrolases"/>
    <property type="match status" value="1"/>
</dbReference>
<keyword evidence="4" id="KW-1003">Cell membrane</keyword>
<evidence type="ECO:0000259" key="9">
    <source>
        <dbReference type="PROSITE" id="PS50893"/>
    </source>
</evidence>
<dbReference type="GO" id="GO:0042626">
    <property type="term" value="F:ATPase-coupled transmembrane transporter activity"/>
    <property type="evidence" value="ECO:0007669"/>
    <property type="project" value="TreeGrafter"/>
</dbReference>
<keyword evidence="6 10" id="KW-0067">ATP-binding</keyword>
<comment type="similarity">
    <text evidence="2">Belongs to the ABC transporter superfamily.</text>
</comment>
<dbReference type="Pfam" id="PF00005">
    <property type="entry name" value="ABC_tran"/>
    <property type="match status" value="1"/>
</dbReference>
<keyword evidence="11" id="KW-1185">Reference proteome</keyword>
<keyword evidence="5" id="KW-0547">Nucleotide-binding</keyword>
<evidence type="ECO:0000256" key="3">
    <source>
        <dbReference type="ARBA" id="ARBA00022448"/>
    </source>
</evidence>
<evidence type="ECO:0000256" key="7">
    <source>
        <dbReference type="ARBA" id="ARBA00022967"/>
    </source>
</evidence>
<dbReference type="PANTHER" id="PTHR43553:SF24">
    <property type="entry name" value="ENERGY-COUPLING FACTOR TRANSPORTER ATP-BINDING PROTEIN ECFA1"/>
    <property type="match status" value="1"/>
</dbReference>
<dbReference type="GO" id="GO:0016887">
    <property type="term" value="F:ATP hydrolysis activity"/>
    <property type="evidence" value="ECO:0007669"/>
    <property type="project" value="InterPro"/>
</dbReference>
<evidence type="ECO:0000256" key="8">
    <source>
        <dbReference type="ARBA" id="ARBA00023136"/>
    </source>
</evidence>
<dbReference type="SMART" id="SM00382">
    <property type="entry name" value="AAA"/>
    <property type="match status" value="1"/>
</dbReference>
<sequence length="312" mass="32609">MPIQVEGLRHTLAPGTPFARPVLRGVDLEVRDGEILGVTGPGQAGKSTLAQFLNALLVPRPGEGRVVVGGVDTRAGRDLRIRVRRQVGLVFQAPEDQVFERTALEDVALGPRAQGVPPEEALRRARVALDRAGLPWQTFGHRAPHTLSGGEKRRLAVAGVLAMEPAVLVLDEPTVGLDPAGREELAGMVRSLRDGAGVSVVLISSDLELIAALADRVAVLAGGRVALCGTPREVFGRPDHLRELGLTPLGVTTFLEGLRNCGLPVRLDCLTEAEAAEEVARVLARLRADTRVGTGVAGEDGAGEGGIGGGPA</sequence>
<dbReference type="CDD" id="cd03225">
    <property type="entry name" value="ABC_cobalt_CbiO_domain1"/>
    <property type="match status" value="1"/>
</dbReference>
<evidence type="ECO:0000313" key="11">
    <source>
        <dbReference type="Proteomes" id="UP001163687"/>
    </source>
</evidence>
<name>A0AA35G9E5_9FIRM</name>
<evidence type="ECO:0000313" key="10">
    <source>
        <dbReference type="EMBL" id="BDG62090.1"/>
    </source>
</evidence>
<accession>A0AA35G9E5</accession>